<feature type="transmembrane region" description="Helical" evidence="6">
    <location>
        <begin position="481"/>
        <end position="500"/>
    </location>
</feature>
<protein>
    <submittedName>
        <fullName evidence="8">DNA internalization-related competence protein ComEC/Rec2</fullName>
    </submittedName>
</protein>
<feature type="transmembrane region" description="Helical" evidence="6">
    <location>
        <begin position="507"/>
        <end position="530"/>
    </location>
</feature>
<accession>A0A2N0UQQ1</accession>
<evidence type="ECO:0000313" key="8">
    <source>
        <dbReference type="EMBL" id="PKD29331.1"/>
    </source>
</evidence>
<feature type="transmembrane region" description="Helical" evidence="6">
    <location>
        <begin position="59"/>
        <end position="77"/>
    </location>
</feature>
<proteinExistence type="predicted"/>
<evidence type="ECO:0000256" key="4">
    <source>
        <dbReference type="ARBA" id="ARBA00022989"/>
    </source>
</evidence>
<dbReference type="PANTHER" id="PTHR30619">
    <property type="entry name" value="DNA INTERNALIZATION/COMPETENCE PROTEIN COMEC/REC2"/>
    <property type="match status" value="1"/>
</dbReference>
<feature type="transmembrane region" description="Helical" evidence="6">
    <location>
        <begin position="384"/>
        <end position="407"/>
    </location>
</feature>
<feature type="transmembrane region" description="Helical" evidence="6">
    <location>
        <begin position="238"/>
        <end position="258"/>
    </location>
</feature>
<evidence type="ECO:0000256" key="1">
    <source>
        <dbReference type="ARBA" id="ARBA00004651"/>
    </source>
</evidence>
<dbReference type="InterPro" id="IPR004477">
    <property type="entry name" value="ComEC_N"/>
</dbReference>
<feature type="transmembrane region" description="Helical" evidence="6">
    <location>
        <begin position="315"/>
        <end position="348"/>
    </location>
</feature>
<name>A0A2N0UQQ1_9FIRM</name>
<feature type="transmembrane region" description="Helical" evidence="6">
    <location>
        <begin position="270"/>
        <end position="303"/>
    </location>
</feature>
<feature type="transmembrane region" description="Helical" evidence="6">
    <location>
        <begin position="27"/>
        <end position="47"/>
    </location>
</feature>
<keyword evidence="3 6" id="KW-0812">Transmembrane</keyword>
<dbReference type="Proteomes" id="UP000233425">
    <property type="component" value="Unassembled WGS sequence"/>
</dbReference>
<keyword evidence="9" id="KW-1185">Reference proteome</keyword>
<keyword evidence="4 6" id="KW-1133">Transmembrane helix</keyword>
<organism evidence="8 9">
    <name type="scientific">Ruminococcus bromii</name>
    <dbReference type="NCBI Taxonomy" id="40518"/>
    <lineage>
        <taxon>Bacteria</taxon>
        <taxon>Bacillati</taxon>
        <taxon>Bacillota</taxon>
        <taxon>Clostridia</taxon>
        <taxon>Eubacteriales</taxon>
        <taxon>Oscillospiraceae</taxon>
        <taxon>Ruminococcus</taxon>
    </lineage>
</organism>
<evidence type="ECO:0000256" key="5">
    <source>
        <dbReference type="ARBA" id="ARBA00023136"/>
    </source>
</evidence>
<sequence length="747" mass="82402">MKRLFGLIGFTFLFVLSAVFYSDFNEIVFAIIGSLGVLSVAVGIFLIISKKNKSFGKSLCVFAFAVIYSAGNIIGYSEYINNTVINNYSDKEITASGYICDEIITTDSSCSFVIKTDKINGQPSDAKIQIISYTNVDAEPFEKVNFTAHTYKNNVNSQISHGIFLKAYSYDGFKIESTGEKTTTFYSLAVSIRRAMKNSLDMLLPEDYSTLCRAVLLGEKTALDSSVKDDFSLTGTSFLIVVSGMHLVIITSFVLFLVRKLTKNRFLITGFTTFTVIAFMAVTGFAHSVVRAGIMMIIVSFASSNLRIADSLNNLGFAAIVLTAFNPYAVADIGMLLSFSATTGIILWSRPIERSVLRFFHYKNKRKDGFVGTIVYYIKRLFKICVNMLSVSVSAFLWILPITAVAFNRISPTVILVSLLCEPFVSALLVCSLLSSVIFICPFISFFAYPFALVSGLCSKAILWLVSTFSQLPFSTVKTHSLYWFVWIGVSIFLAIGGWFTINNRKFYVKISVLLSASVLIIGASLNVLLTADNGEMKIYSVGNGVFATVNCPDSCSVISCGGNRASADDVTADISESYSDIEYMIIPNQNNKYSSFERFAVTKFDLNNILVYDSDIEKQNLLNAFDGNSRQTFGGNRRFTLNLSDTVTDEVICEDNTMFQYIKGKSATALFVPSHGDVSKLPEKYRNPDYLLIDSVPENSELISCKAVIFSGTEKQLQKRYDSIKEISPTVISTADGSITVNLNGG</sequence>
<comment type="subcellular location">
    <subcellularLocation>
        <location evidence="1">Cell membrane</location>
        <topology evidence="1">Multi-pass membrane protein</topology>
    </subcellularLocation>
</comment>
<feature type="transmembrane region" description="Helical" evidence="6">
    <location>
        <begin position="447"/>
        <end position="469"/>
    </location>
</feature>
<reference evidence="8" key="1">
    <citation type="journal article" date="2018" name="Environ. Microbiol.">
        <title>Sporulation capability and amylosome conservation among diverse human colonic and rumen isolates of the keystone starch-degrader Ruminococcus bromii.</title>
        <authorList>
            <person name="Mukhopadhya I."/>
            <person name="Morais S."/>
            <person name="Laverde-Gomez J."/>
            <person name="Sheridan P.O."/>
            <person name="Walker A.W."/>
            <person name="Kelly W."/>
            <person name="Klieve A.V."/>
            <person name="Ouwerkerk D."/>
            <person name="Duncan S.H."/>
            <person name="Louis P."/>
            <person name="Koropatkin N."/>
            <person name="Cockburn D."/>
            <person name="Kibler R."/>
            <person name="Cooper P.J."/>
            <person name="Sandoval C."/>
            <person name="Crost E."/>
            <person name="Juge N."/>
            <person name="Bayer E.A."/>
            <person name="Flint H.J."/>
        </authorList>
    </citation>
    <scope>NUCLEOTIDE SEQUENCE [LARGE SCALE GENOMIC DNA]</scope>
    <source>
        <strain evidence="8">ATCC 27255</strain>
    </source>
</reference>
<evidence type="ECO:0000259" key="7">
    <source>
        <dbReference type="Pfam" id="PF03772"/>
    </source>
</evidence>
<evidence type="ECO:0000313" key="9">
    <source>
        <dbReference type="Proteomes" id="UP000233425"/>
    </source>
</evidence>
<evidence type="ECO:0000256" key="6">
    <source>
        <dbReference type="SAM" id="Phobius"/>
    </source>
</evidence>
<dbReference type="NCBIfam" id="TIGR00360">
    <property type="entry name" value="ComEC_N-term"/>
    <property type="match status" value="1"/>
</dbReference>
<keyword evidence="5 6" id="KW-0472">Membrane</keyword>
<dbReference type="RefSeq" id="WP_101029161.1">
    <property type="nucleotide sequence ID" value="NZ_CABMMZ010000056.1"/>
</dbReference>
<evidence type="ECO:0000256" key="2">
    <source>
        <dbReference type="ARBA" id="ARBA00022475"/>
    </source>
</evidence>
<feature type="domain" description="ComEC/Rec2-related protein" evidence="7">
    <location>
        <begin position="216"/>
        <end position="499"/>
    </location>
</feature>
<dbReference type="PANTHER" id="PTHR30619:SF1">
    <property type="entry name" value="RECOMBINATION PROTEIN 2"/>
    <property type="match status" value="1"/>
</dbReference>
<evidence type="ECO:0000256" key="3">
    <source>
        <dbReference type="ARBA" id="ARBA00022692"/>
    </source>
</evidence>
<dbReference type="GO" id="GO:0005886">
    <property type="term" value="C:plasma membrane"/>
    <property type="evidence" value="ECO:0007669"/>
    <property type="project" value="UniProtKB-SubCell"/>
</dbReference>
<keyword evidence="2" id="KW-1003">Cell membrane</keyword>
<dbReference type="InterPro" id="IPR052159">
    <property type="entry name" value="Competence_DNA_uptake"/>
</dbReference>
<gene>
    <name evidence="8" type="ORF">RBATCC27255_01158</name>
</gene>
<comment type="caution">
    <text evidence="8">The sequence shown here is derived from an EMBL/GenBank/DDBJ whole genome shotgun (WGS) entry which is preliminary data.</text>
</comment>
<dbReference type="Pfam" id="PF03772">
    <property type="entry name" value="Competence"/>
    <property type="match status" value="1"/>
</dbReference>
<dbReference type="AlphaFoldDB" id="A0A2N0UQQ1"/>
<dbReference type="EMBL" id="NNSR01000056">
    <property type="protein sequence ID" value="PKD29331.1"/>
    <property type="molecule type" value="Genomic_DNA"/>
</dbReference>
<feature type="transmembrane region" description="Helical" evidence="6">
    <location>
        <begin position="413"/>
        <end position="440"/>
    </location>
</feature>